<dbReference type="InterPro" id="IPR028082">
    <property type="entry name" value="Peripla_BP_I"/>
</dbReference>
<dbReference type="CDD" id="cd07302">
    <property type="entry name" value="CHD"/>
    <property type="match status" value="1"/>
</dbReference>
<proteinExistence type="inferred from homology"/>
<dbReference type="InterPro" id="IPR000719">
    <property type="entry name" value="Prot_kinase_dom"/>
</dbReference>
<dbReference type="GO" id="GO:0005886">
    <property type="term" value="C:plasma membrane"/>
    <property type="evidence" value="ECO:0007669"/>
    <property type="project" value="TreeGrafter"/>
</dbReference>
<evidence type="ECO:0000256" key="5">
    <source>
        <dbReference type="ARBA" id="ARBA00022729"/>
    </source>
</evidence>
<evidence type="ECO:0000256" key="6">
    <source>
        <dbReference type="ARBA" id="ARBA00022741"/>
    </source>
</evidence>
<keyword evidence="9 17" id="KW-0472">Membrane</keyword>
<feature type="region of interest" description="Disordered" evidence="16">
    <location>
        <begin position="64"/>
        <end position="94"/>
    </location>
</feature>
<dbReference type="Proteomes" id="UP001165740">
    <property type="component" value="Chromosome 2"/>
</dbReference>
<feature type="transmembrane region" description="Helical" evidence="17">
    <location>
        <begin position="542"/>
        <end position="566"/>
    </location>
</feature>
<keyword evidence="7 17" id="KW-1133">Transmembrane helix</keyword>
<gene>
    <name evidence="21" type="primary">LOC106062254</name>
</gene>
<evidence type="ECO:0000256" key="2">
    <source>
        <dbReference type="ARBA" id="ARBA00004479"/>
    </source>
</evidence>
<keyword evidence="5" id="KW-0732">Signal</keyword>
<evidence type="ECO:0000256" key="17">
    <source>
        <dbReference type="SAM" id="Phobius"/>
    </source>
</evidence>
<dbReference type="CDD" id="cd06370">
    <property type="entry name" value="PBP1_SAP_GC-like"/>
    <property type="match status" value="1"/>
</dbReference>
<dbReference type="Pfam" id="PF01094">
    <property type="entry name" value="ANF_receptor"/>
    <property type="match status" value="1"/>
</dbReference>
<dbReference type="OMA" id="FEYLGMM"/>
<evidence type="ECO:0000256" key="8">
    <source>
        <dbReference type="ARBA" id="ARBA00023134"/>
    </source>
</evidence>
<dbReference type="PRINTS" id="PR00255">
    <property type="entry name" value="NATPEPTIDER"/>
</dbReference>
<evidence type="ECO:0000256" key="3">
    <source>
        <dbReference type="ARBA" id="ARBA00012202"/>
    </source>
</evidence>
<keyword evidence="6" id="KW-0547">Nucleotide-binding</keyword>
<feature type="region of interest" description="Disordered" evidence="16">
    <location>
        <begin position="1522"/>
        <end position="1567"/>
    </location>
</feature>
<dbReference type="RefSeq" id="XP_055877464.1">
    <property type="nucleotide sequence ID" value="XM_056021489.1"/>
</dbReference>
<dbReference type="PROSITE" id="PS00452">
    <property type="entry name" value="GUANYLATE_CYCLASE_1"/>
    <property type="match status" value="1"/>
</dbReference>
<dbReference type="InterPro" id="IPR001054">
    <property type="entry name" value="A/G_cyclase"/>
</dbReference>
<reference evidence="21" key="1">
    <citation type="submission" date="2025-08" db="UniProtKB">
        <authorList>
            <consortium name="RefSeq"/>
        </authorList>
    </citation>
    <scope>IDENTIFICATION</scope>
</reference>
<evidence type="ECO:0000256" key="11">
    <source>
        <dbReference type="ARBA" id="ARBA00023180"/>
    </source>
</evidence>
<evidence type="ECO:0000256" key="9">
    <source>
        <dbReference type="ARBA" id="ARBA00023136"/>
    </source>
</evidence>
<evidence type="ECO:0000256" key="7">
    <source>
        <dbReference type="ARBA" id="ARBA00022989"/>
    </source>
</evidence>
<evidence type="ECO:0000256" key="15">
    <source>
        <dbReference type="RuleBase" id="RU003431"/>
    </source>
</evidence>
<evidence type="ECO:0000313" key="21">
    <source>
        <dbReference type="RefSeq" id="XP_055877464.1"/>
    </source>
</evidence>
<evidence type="ECO:0000256" key="13">
    <source>
        <dbReference type="ARBA" id="ARBA00023293"/>
    </source>
</evidence>
<dbReference type="InterPro" id="IPR029787">
    <property type="entry name" value="Nucleotide_cyclase"/>
</dbReference>
<dbReference type="GO" id="GO:0007168">
    <property type="term" value="P:receptor guanylyl cyclase signaling pathway"/>
    <property type="evidence" value="ECO:0007669"/>
    <property type="project" value="TreeGrafter"/>
</dbReference>
<evidence type="ECO:0000256" key="10">
    <source>
        <dbReference type="ARBA" id="ARBA00023170"/>
    </source>
</evidence>
<dbReference type="GO" id="GO:0004016">
    <property type="term" value="F:adenylate cyclase activity"/>
    <property type="evidence" value="ECO:0007669"/>
    <property type="project" value="TreeGrafter"/>
</dbReference>
<dbReference type="GO" id="GO:0035556">
    <property type="term" value="P:intracellular signal transduction"/>
    <property type="evidence" value="ECO:0007669"/>
    <property type="project" value="InterPro"/>
</dbReference>
<dbReference type="SUPFAM" id="SSF53822">
    <property type="entry name" value="Periplasmic binding protein-like I"/>
    <property type="match status" value="1"/>
</dbReference>
<dbReference type="InterPro" id="IPR018297">
    <property type="entry name" value="A/G_cyclase_CS"/>
</dbReference>
<evidence type="ECO:0000259" key="18">
    <source>
        <dbReference type="PROSITE" id="PS50011"/>
    </source>
</evidence>
<evidence type="ECO:0000256" key="14">
    <source>
        <dbReference type="RuleBase" id="RU000405"/>
    </source>
</evidence>
<evidence type="ECO:0000256" key="1">
    <source>
        <dbReference type="ARBA" id="ARBA00001436"/>
    </source>
</evidence>
<dbReference type="GO" id="GO:0005524">
    <property type="term" value="F:ATP binding"/>
    <property type="evidence" value="ECO:0007669"/>
    <property type="project" value="InterPro"/>
</dbReference>
<comment type="subcellular location">
    <subcellularLocation>
        <location evidence="2">Membrane</location>
        <topology evidence="2">Single-pass type I membrane protein</topology>
    </subcellularLocation>
</comment>
<dbReference type="GO" id="GO:0005525">
    <property type="term" value="F:GTP binding"/>
    <property type="evidence" value="ECO:0007669"/>
    <property type="project" value="UniProtKB-KW"/>
</dbReference>
<dbReference type="Pfam" id="PF00211">
    <property type="entry name" value="Guanylate_cyc"/>
    <property type="match status" value="1"/>
</dbReference>
<dbReference type="PANTHER" id="PTHR11920">
    <property type="entry name" value="GUANYLYL CYCLASE"/>
    <property type="match status" value="1"/>
</dbReference>
<comment type="catalytic activity">
    <reaction evidence="1 15">
        <text>GTP = 3',5'-cyclic GMP + diphosphate</text>
        <dbReference type="Rhea" id="RHEA:13665"/>
        <dbReference type="ChEBI" id="CHEBI:33019"/>
        <dbReference type="ChEBI" id="CHEBI:37565"/>
        <dbReference type="ChEBI" id="CHEBI:57746"/>
        <dbReference type="EC" id="4.6.1.2"/>
    </reaction>
</comment>
<dbReference type="GO" id="GO:0004672">
    <property type="term" value="F:protein kinase activity"/>
    <property type="evidence" value="ECO:0007669"/>
    <property type="project" value="InterPro"/>
</dbReference>
<evidence type="ECO:0000313" key="20">
    <source>
        <dbReference type="Proteomes" id="UP001165740"/>
    </source>
</evidence>
<dbReference type="GO" id="GO:0001653">
    <property type="term" value="F:peptide receptor activity"/>
    <property type="evidence" value="ECO:0007669"/>
    <property type="project" value="TreeGrafter"/>
</dbReference>
<dbReference type="Gene3D" id="3.40.50.2300">
    <property type="match status" value="2"/>
</dbReference>
<keyword evidence="8" id="KW-0342">GTP-binding</keyword>
<evidence type="ECO:0000256" key="16">
    <source>
        <dbReference type="SAM" id="MobiDB-lite"/>
    </source>
</evidence>
<evidence type="ECO:0000256" key="4">
    <source>
        <dbReference type="ARBA" id="ARBA00022692"/>
    </source>
</evidence>
<dbReference type="InterPro" id="IPR050401">
    <property type="entry name" value="Cyclic_nucleotide_synthase"/>
</dbReference>
<dbReference type="GeneID" id="106062254"/>
<dbReference type="EC" id="4.6.1.2" evidence="3 15"/>
<keyword evidence="12 14" id="KW-0456">Lyase</keyword>
<name>A0A9W2ZRB8_BIOGL</name>
<protein>
    <recommendedName>
        <fullName evidence="3 15">Guanylate cyclase</fullName>
        <ecNumber evidence="3 15">4.6.1.2</ecNumber>
    </recommendedName>
</protein>
<feature type="transmembrane region" description="Helical" evidence="17">
    <location>
        <begin position="29"/>
        <end position="50"/>
    </location>
</feature>
<dbReference type="GO" id="GO:0004383">
    <property type="term" value="F:guanylate cyclase activity"/>
    <property type="evidence" value="ECO:0007669"/>
    <property type="project" value="UniProtKB-EC"/>
</dbReference>
<organism evidence="20 21">
    <name type="scientific">Biomphalaria glabrata</name>
    <name type="common">Bloodfluke planorb</name>
    <name type="synonym">Freshwater snail</name>
    <dbReference type="NCBI Taxonomy" id="6526"/>
    <lineage>
        <taxon>Eukaryota</taxon>
        <taxon>Metazoa</taxon>
        <taxon>Spiralia</taxon>
        <taxon>Lophotrochozoa</taxon>
        <taxon>Mollusca</taxon>
        <taxon>Gastropoda</taxon>
        <taxon>Heterobranchia</taxon>
        <taxon>Euthyneura</taxon>
        <taxon>Panpulmonata</taxon>
        <taxon>Hygrophila</taxon>
        <taxon>Lymnaeoidea</taxon>
        <taxon>Planorbidae</taxon>
        <taxon>Biomphalaria</taxon>
    </lineage>
</organism>
<dbReference type="Gene3D" id="3.30.70.1230">
    <property type="entry name" value="Nucleotide cyclase"/>
    <property type="match status" value="1"/>
</dbReference>
<dbReference type="PROSITE" id="PS50125">
    <property type="entry name" value="GUANYLATE_CYCLASE_2"/>
    <property type="match status" value="1"/>
</dbReference>
<dbReference type="InterPro" id="IPR011009">
    <property type="entry name" value="Kinase-like_dom_sf"/>
</dbReference>
<comment type="similarity">
    <text evidence="14">Belongs to the adenylyl cyclase class-4/guanylyl cyclase family.</text>
</comment>
<dbReference type="Pfam" id="PF07714">
    <property type="entry name" value="PK_Tyr_Ser-Thr"/>
    <property type="match status" value="1"/>
</dbReference>
<dbReference type="Gene3D" id="1.10.510.10">
    <property type="entry name" value="Transferase(Phosphotransferase) domain 1"/>
    <property type="match status" value="1"/>
</dbReference>
<evidence type="ECO:0000256" key="12">
    <source>
        <dbReference type="ARBA" id="ARBA00023239"/>
    </source>
</evidence>
<dbReference type="SUPFAM" id="SSF56112">
    <property type="entry name" value="Protein kinase-like (PK-like)"/>
    <property type="match status" value="1"/>
</dbReference>
<dbReference type="PROSITE" id="PS50011">
    <property type="entry name" value="PROTEIN_KINASE_DOM"/>
    <property type="match status" value="1"/>
</dbReference>
<feature type="domain" description="Guanylate cyclase" evidence="19">
    <location>
        <begin position="960"/>
        <end position="1090"/>
    </location>
</feature>
<keyword evidence="4 17" id="KW-0812">Transmembrane</keyword>
<dbReference type="OrthoDB" id="1890790at2759"/>
<dbReference type="SUPFAM" id="SSF55073">
    <property type="entry name" value="Nucleotide cyclase"/>
    <property type="match status" value="1"/>
</dbReference>
<dbReference type="InterPro" id="IPR001245">
    <property type="entry name" value="Ser-Thr/Tyr_kinase_cat_dom"/>
</dbReference>
<dbReference type="InterPro" id="IPR001828">
    <property type="entry name" value="ANF_lig-bd_rcpt"/>
</dbReference>
<sequence>MLIEGQHHLNAKGDHFLSPNQLNLSLHNILVKAILYILVIVLVVLTPAFAHSTSIGSFKAAPTIGRNVTKPTTPERTTPFTTTPAAPTTRKPPPKELTIGYITTLNITRKHGLPLPGRLISGALTYAIDVVNNDSNILPDTELKFELAESHGEENISLWQTSELIKKGVHAIIGPEGTCVHEAMLAGVYNIPMISYHCTDPEVSNRKRYPTFARTKPTDSQICGSVVSILKMFNWNKVTFIHTEAEKYNVTAVTLQKLMKDHNIAITSVISYSGPYFHGHMRNPFVKIVEQTRVDTRIYVMLGMVYDFLGLMHHLQNMGILNTGDYFVVGVTWDSFTSEKSKEVLQGMFDTSITNETALAFRHFFGVVHTPPMDPNYAEFKATVDDYLKEPPFSVPNVYEEMENRSVGRNIPPDAAYLYDAVQLYAKVAHDVIEAGGDPGDGRSIIERIEGITYKSAFGFLSYIDKNGDAHGNYSVIVSKHNEETGWGMYPVGTFRLQPDSDDLPTFHFEKGEQIHWINGAPPLAEPVCGFRREKCQVPKTYTFEIAGAVAGGVLFIIAIVAYIFYSNWRYEQELAGLLWKIDLYKDIILTTDPYYNLGTQNNNANSNCKPNLHKSTSQSSLISISDIDMRQLFTHVGIYKGSVVATKKVNKTHIELTRSIKKELKTVRELRHDNVNPFIGACVEPPNIYIVTGYCSKGSLQDILENEDILLDSMFIASLVFDIIKGMTYIHASELISHGKLKSSNCVVDSRWVLKITDYGLHEFTSGEVPLLGEYALYRNMLWRAPELIRNKHSLGRGTQEGDVYSFGIILFEIHSRNGPYGACELTPKEIIERVITRDENGHPFRPRLSEISSTPKFTTDVIKECWDEDPLQRPSFKELRTKLKPMQKGMKSSIFDNMMAIMEKYASNLESLVQSRTDELIEEKKKTEELLQDMLPGTVAEQLMHGKQVEAESFDMVTIFFSDICGFTTLSSESSPMQIVDMLNDLYTLFDCIIEFYDVYKVETIGDAYMVVSGLPKRNGYKHAGEIASMALHLLEDLKEFKIPHRPNDQIKLRIGIHSGPVVAGVVGRKMPRYCLFGDTVNVASRMESNSQALKIHISEPTMNLLVQIGGFELEERGNIDIKGKGLMKTYWLTGEDCSRRKQRVQRGIARLEKIGSVRRRTKLEKPLTPKYGFRSENSPQHQSMSPSLSGGNYNLPMDSPANSRQGNYLHPYTILVGPTSDELIRRSSSRRRRLKFAIGSEDSEKENSVSVDESFEPFHFSEVPMPTIIRSKTDQDYNSGSDCDLCRDKSEVSSISNCSLRDNDEVFLNNFPKNDNLSNTDTSCPQPRSISLTQSMPSIPSSCKVKAPIVRIESLDLDNPDSPSKMKSTRPKATLCKNKMGKKVKRHSIEPNNVKVDSASKQYSPYVNYEKDSIREKDETELSECTNRPNHQNESLKNIKPINGLSHGFPNPALANHRVSPYIDPPDPFCFDGMEEEICEYGMSNQESFPFIDSLSGDTVYNTEVEVLLHKNRKFGSIEKKQSKTGNNFDSSERAQHEMTPLLSHAERAVNSVVSEGYEDNEPI</sequence>
<feature type="compositionally biased region" description="Low complexity" evidence="16">
    <location>
        <begin position="69"/>
        <end position="89"/>
    </location>
</feature>
<dbReference type="PANTHER" id="PTHR11920:SF335">
    <property type="entry name" value="GUANYLATE CYCLASE"/>
    <property type="match status" value="1"/>
</dbReference>
<keyword evidence="10" id="KW-0675">Receptor</keyword>
<dbReference type="SMART" id="SM00044">
    <property type="entry name" value="CYCc"/>
    <property type="match status" value="1"/>
</dbReference>
<dbReference type="FunFam" id="1.10.510.10:FF:000420">
    <property type="entry name" value="Guanylate cyclase"/>
    <property type="match status" value="1"/>
</dbReference>
<evidence type="ECO:0000259" key="19">
    <source>
        <dbReference type="PROSITE" id="PS50125"/>
    </source>
</evidence>
<keyword evidence="13 15" id="KW-0141">cGMP biosynthesis</keyword>
<feature type="domain" description="Protein kinase" evidence="18">
    <location>
        <begin position="611"/>
        <end position="889"/>
    </location>
</feature>
<dbReference type="FunFam" id="3.30.70.1230:FF:000004">
    <property type="entry name" value="Guanylate cyclase"/>
    <property type="match status" value="1"/>
</dbReference>
<keyword evidence="20" id="KW-1185">Reference proteome</keyword>
<dbReference type="InterPro" id="IPR001170">
    <property type="entry name" value="ANPR/GUC"/>
</dbReference>
<dbReference type="CDD" id="cd14042">
    <property type="entry name" value="PK_GC-A_B"/>
    <property type="match status" value="1"/>
</dbReference>
<keyword evidence="11" id="KW-0325">Glycoprotein</keyword>
<accession>A0A9W2ZRB8</accession>